<proteinExistence type="predicted"/>
<feature type="compositionally biased region" description="Basic and acidic residues" evidence="1">
    <location>
        <begin position="23"/>
        <end position="39"/>
    </location>
</feature>
<evidence type="ECO:0000313" key="2">
    <source>
        <dbReference type="EMBL" id="SUI88313.1"/>
    </source>
</evidence>
<organism evidence="2 3">
    <name type="scientific">Serratia quinivorans</name>
    <dbReference type="NCBI Taxonomy" id="137545"/>
    <lineage>
        <taxon>Bacteria</taxon>
        <taxon>Pseudomonadati</taxon>
        <taxon>Pseudomonadota</taxon>
        <taxon>Gammaproteobacteria</taxon>
        <taxon>Enterobacterales</taxon>
        <taxon>Yersiniaceae</taxon>
        <taxon>Serratia</taxon>
    </lineage>
</organism>
<accession>A0A380AWV4</accession>
<name>A0A380AWV4_9GAMM</name>
<protein>
    <submittedName>
        <fullName evidence="2">Uncharacterized protein</fullName>
    </submittedName>
</protein>
<evidence type="ECO:0000313" key="3">
    <source>
        <dbReference type="Proteomes" id="UP000255529"/>
    </source>
</evidence>
<dbReference type="EMBL" id="UGYN01000002">
    <property type="protein sequence ID" value="SUI88313.1"/>
    <property type="molecule type" value="Genomic_DNA"/>
</dbReference>
<evidence type="ECO:0000256" key="1">
    <source>
        <dbReference type="SAM" id="MobiDB-lite"/>
    </source>
</evidence>
<sequence length="61" mass="7178">MKSEKQFWYEVGQNMRLAREKRKANEREREHAEKAREEPIVTPDIAPKLRAALEKAKGSIK</sequence>
<feature type="region of interest" description="Disordered" evidence="1">
    <location>
        <begin position="20"/>
        <end position="43"/>
    </location>
</feature>
<dbReference type="Proteomes" id="UP000255529">
    <property type="component" value="Unassembled WGS sequence"/>
</dbReference>
<gene>
    <name evidence="2" type="ORF">NCTC11544_05126</name>
</gene>
<dbReference type="AlphaFoldDB" id="A0A380AWV4"/>
<reference evidence="2 3" key="1">
    <citation type="submission" date="2018-06" db="EMBL/GenBank/DDBJ databases">
        <authorList>
            <consortium name="Pathogen Informatics"/>
            <person name="Doyle S."/>
        </authorList>
    </citation>
    <scope>NUCLEOTIDE SEQUENCE [LARGE SCALE GENOMIC DNA]</scope>
    <source>
        <strain evidence="2 3">NCTC11544</strain>
    </source>
</reference>